<dbReference type="AlphaFoldDB" id="A0A7H8QRY8"/>
<dbReference type="EMBL" id="CP055899">
    <property type="protein sequence ID" value="QKX56750.1"/>
    <property type="molecule type" value="Genomic_DNA"/>
</dbReference>
<dbReference type="RefSeq" id="XP_035342928.1">
    <property type="nucleotide sequence ID" value="XM_035487035.1"/>
</dbReference>
<gene>
    <name evidence="2" type="ORF">TRUGW13939_03857</name>
</gene>
<dbReference type="SUPFAM" id="SSF56112">
    <property type="entry name" value="Protein kinase-like (PK-like)"/>
    <property type="match status" value="1"/>
</dbReference>
<protein>
    <recommendedName>
        <fullName evidence="1">Aminoglycoside phosphotransferase domain-containing protein</fullName>
    </recommendedName>
</protein>
<dbReference type="GeneID" id="55991359"/>
<dbReference type="Proteomes" id="UP000509510">
    <property type="component" value="Chromosome II"/>
</dbReference>
<dbReference type="Pfam" id="PF01636">
    <property type="entry name" value="APH"/>
    <property type="match status" value="1"/>
</dbReference>
<evidence type="ECO:0000313" key="3">
    <source>
        <dbReference type="Proteomes" id="UP000509510"/>
    </source>
</evidence>
<proteinExistence type="predicted"/>
<feature type="domain" description="Aminoglycoside phosphotransferase" evidence="1">
    <location>
        <begin position="105"/>
        <end position="241"/>
    </location>
</feature>
<sequence>MNMDISQYAVRPEEIDPLSASQISNFFRRHKFVTKEECNDAAASIAGSPVSPTLIHGSTSYTVTAGTKTIQFRHSALNLEVMEQARKTYGRFVPICKSRGMLAEVHVYEMDLVPGVAFSRARRQLVSPGMEERLLRTVQDFARFFASAWLARLAPEPDLDRVVEIHSHYSGILVRLSQRLPARFLPRLNKLREELPLLLRPGYPLVLNHDDLLEMNIHVDKDTGRITGIVDWADARIAPFGTSLGALEAVLGVETSSLWLYHPNHEYHEYLRNKFWETFYEATGGITDDDRRTMEAARLFGLFRTYGFDRRPENYDAKPVTEGDQGFVCLEAFCLR</sequence>
<dbReference type="InterPro" id="IPR002575">
    <property type="entry name" value="Aminoglycoside_PTrfase"/>
</dbReference>
<keyword evidence="3" id="KW-1185">Reference proteome</keyword>
<dbReference type="KEGG" id="trg:TRUGW13939_03857"/>
<dbReference type="Gene3D" id="3.90.1200.10">
    <property type="match status" value="1"/>
</dbReference>
<accession>A0A7H8QRY8</accession>
<evidence type="ECO:0000313" key="2">
    <source>
        <dbReference type="EMBL" id="QKX56750.1"/>
    </source>
</evidence>
<evidence type="ECO:0000259" key="1">
    <source>
        <dbReference type="Pfam" id="PF01636"/>
    </source>
</evidence>
<name>A0A7H8QRY8_TALRU</name>
<dbReference type="InterPro" id="IPR011009">
    <property type="entry name" value="Kinase-like_dom_sf"/>
</dbReference>
<organism evidence="2 3">
    <name type="scientific">Talaromyces rugulosus</name>
    <name type="common">Penicillium rugulosum</name>
    <dbReference type="NCBI Taxonomy" id="121627"/>
    <lineage>
        <taxon>Eukaryota</taxon>
        <taxon>Fungi</taxon>
        <taxon>Dikarya</taxon>
        <taxon>Ascomycota</taxon>
        <taxon>Pezizomycotina</taxon>
        <taxon>Eurotiomycetes</taxon>
        <taxon>Eurotiomycetidae</taxon>
        <taxon>Eurotiales</taxon>
        <taxon>Trichocomaceae</taxon>
        <taxon>Talaromyces</taxon>
        <taxon>Talaromyces sect. Islandici</taxon>
    </lineage>
</organism>
<dbReference type="OrthoDB" id="5598852at2759"/>
<reference evidence="3" key="1">
    <citation type="submission" date="2020-06" db="EMBL/GenBank/DDBJ databases">
        <title>A chromosome-scale genome assembly of Talaromyces rugulosus W13939.</title>
        <authorList>
            <person name="Wang B."/>
            <person name="Guo L."/>
            <person name="Ye K."/>
            <person name="Wang L."/>
        </authorList>
    </citation>
    <scope>NUCLEOTIDE SEQUENCE [LARGE SCALE GENOMIC DNA]</scope>
    <source>
        <strain evidence="3">W13939</strain>
    </source>
</reference>